<evidence type="ECO:0000256" key="2">
    <source>
        <dbReference type="ARBA" id="ARBA00022676"/>
    </source>
</evidence>
<dbReference type="Pfam" id="PF01129">
    <property type="entry name" value="ART"/>
    <property type="match status" value="1"/>
</dbReference>
<comment type="similarity">
    <text evidence="1 9">Belongs to the Arg-specific ADP-ribosyltransferase family.</text>
</comment>
<dbReference type="PANTHER" id="PTHR24171">
    <property type="entry name" value="ANKYRIN REPEAT DOMAIN-CONTAINING PROTEIN 39-RELATED"/>
    <property type="match status" value="1"/>
</dbReference>
<evidence type="ECO:0000256" key="6">
    <source>
        <dbReference type="ARBA" id="ARBA00023043"/>
    </source>
</evidence>
<organism evidence="11 12">
    <name type="scientific">Rotaria sordida</name>
    <dbReference type="NCBI Taxonomy" id="392033"/>
    <lineage>
        <taxon>Eukaryota</taxon>
        <taxon>Metazoa</taxon>
        <taxon>Spiralia</taxon>
        <taxon>Gnathifera</taxon>
        <taxon>Rotifera</taxon>
        <taxon>Eurotatoria</taxon>
        <taxon>Bdelloidea</taxon>
        <taxon>Philodinida</taxon>
        <taxon>Philodinidae</taxon>
        <taxon>Rotaria</taxon>
    </lineage>
</organism>
<dbReference type="PROSITE" id="PS50088">
    <property type="entry name" value="ANK_REPEAT"/>
    <property type="match status" value="1"/>
</dbReference>
<dbReference type="GO" id="GO:0004842">
    <property type="term" value="F:ubiquitin-protein transferase activity"/>
    <property type="evidence" value="ECO:0007669"/>
    <property type="project" value="TreeGrafter"/>
</dbReference>
<keyword evidence="9" id="KW-0520">NAD</keyword>
<dbReference type="SMART" id="SM00248">
    <property type="entry name" value="ANK"/>
    <property type="match status" value="1"/>
</dbReference>
<evidence type="ECO:0000313" key="11">
    <source>
        <dbReference type="EMBL" id="CAF4185630.1"/>
    </source>
</evidence>
<dbReference type="GO" id="GO:0106274">
    <property type="term" value="F:NAD+-protein-arginine ADP-ribosyltransferase activity"/>
    <property type="evidence" value="ECO:0007669"/>
    <property type="project" value="UniProtKB-EC"/>
</dbReference>
<keyword evidence="2 9" id="KW-0328">Glycosyltransferase</keyword>
<dbReference type="InterPro" id="IPR002110">
    <property type="entry name" value="Ankyrin_rpt"/>
</dbReference>
<keyword evidence="5" id="KW-0677">Repeat</keyword>
<dbReference type="Proteomes" id="UP000663836">
    <property type="component" value="Unassembled WGS sequence"/>
</dbReference>
<keyword evidence="3 9" id="KW-0808">Transferase</keyword>
<reference evidence="11" key="1">
    <citation type="submission" date="2021-02" db="EMBL/GenBank/DDBJ databases">
        <authorList>
            <person name="Nowell W R."/>
        </authorList>
    </citation>
    <scope>NUCLEOTIDE SEQUENCE</scope>
</reference>
<keyword evidence="9" id="KW-0521">NADP</keyword>
<comment type="catalytic activity">
    <reaction evidence="7 9">
        <text>L-arginyl-[protein] + NAD(+) = N(omega)-(ADP-D-ribosyl)-L-arginyl-[protein] + nicotinamide + H(+)</text>
        <dbReference type="Rhea" id="RHEA:19149"/>
        <dbReference type="Rhea" id="RHEA-COMP:10532"/>
        <dbReference type="Rhea" id="RHEA-COMP:15087"/>
        <dbReference type="ChEBI" id="CHEBI:15378"/>
        <dbReference type="ChEBI" id="CHEBI:17154"/>
        <dbReference type="ChEBI" id="CHEBI:29965"/>
        <dbReference type="ChEBI" id="CHEBI:57540"/>
        <dbReference type="ChEBI" id="CHEBI:142554"/>
        <dbReference type="EC" id="2.4.2.31"/>
    </reaction>
</comment>
<dbReference type="Proteomes" id="UP000663864">
    <property type="component" value="Unassembled WGS sequence"/>
</dbReference>
<sequence length="355" mass="41467">MTSEPKSSTISNFYYACRNGQIDKVREQLRIMTVEEVDQIQANGSTALHAACYYGHTEIVKLLLDRGASRSIQNEHKCLPYDETEKDEIKQLFLRKSQTRFSDDGSGHIDWMKCDDKAESIASDYLYRHSGFGWQSKNVDYRLKYIKSEMSYTEKENIKRWIDQAEKDPFYLLKAYTVESDFYAKLNRDLATKHFDQGTNFGITFFIDFFYNHPAFKILSYKGRVYRGMTITQDDLKQYIVGGKVMNKAFMSTTKDRNIAEQFAKKDLTNRKQQHGANVKLSALCIYEIINDRTGLNIEDISEYRNEKEVLVGPYTAFKITAVHRVDSNYIEIDLQECKKVNYHDEDENDDFDDD</sequence>
<name>A0A820B2G7_9BILA</name>
<keyword evidence="6 8" id="KW-0040">ANK repeat</keyword>
<dbReference type="Pfam" id="PF00023">
    <property type="entry name" value="Ank"/>
    <property type="match status" value="1"/>
</dbReference>
<comment type="caution">
    <text evidence="11">The sequence shown here is derived from an EMBL/GenBank/DDBJ whole genome shotgun (WGS) entry which is preliminary data.</text>
</comment>
<dbReference type="EMBL" id="CAJOBD010012903">
    <property type="protein sequence ID" value="CAF4185630.1"/>
    <property type="molecule type" value="Genomic_DNA"/>
</dbReference>
<dbReference type="GO" id="GO:0031436">
    <property type="term" value="C:BRCA1-BARD1 complex"/>
    <property type="evidence" value="ECO:0007669"/>
    <property type="project" value="TreeGrafter"/>
</dbReference>
<proteinExistence type="inferred from homology"/>
<dbReference type="InterPro" id="IPR000768">
    <property type="entry name" value="ART"/>
</dbReference>
<evidence type="ECO:0000256" key="4">
    <source>
        <dbReference type="ARBA" id="ARBA00022695"/>
    </source>
</evidence>
<evidence type="ECO:0000256" key="3">
    <source>
        <dbReference type="ARBA" id="ARBA00022679"/>
    </source>
</evidence>
<keyword evidence="4" id="KW-0548">Nucleotidyltransferase</keyword>
<dbReference type="GO" id="GO:0085020">
    <property type="term" value="P:protein K6-linked ubiquitination"/>
    <property type="evidence" value="ECO:0007669"/>
    <property type="project" value="TreeGrafter"/>
</dbReference>
<dbReference type="GO" id="GO:0070531">
    <property type="term" value="C:BRCA1-A complex"/>
    <property type="evidence" value="ECO:0007669"/>
    <property type="project" value="TreeGrafter"/>
</dbReference>
<feature type="repeat" description="ANK" evidence="8">
    <location>
        <begin position="43"/>
        <end position="75"/>
    </location>
</feature>
<dbReference type="Gene3D" id="1.25.40.20">
    <property type="entry name" value="Ankyrin repeat-containing domain"/>
    <property type="match status" value="1"/>
</dbReference>
<accession>A0A820B2G7</accession>
<gene>
    <name evidence="11" type="ORF">JBS370_LOCUS35747</name>
    <name evidence="10" type="ORF">ZHD862_LOCUS20603</name>
</gene>
<evidence type="ECO:0000256" key="7">
    <source>
        <dbReference type="ARBA" id="ARBA00047597"/>
    </source>
</evidence>
<dbReference type="GO" id="GO:0016779">
    <property type="term" value="F:nucleotidyltransferase activity"/>
    <property type="evidence" value="ECO:0007669"/>
    <property type="project" value="UniProtKB-KW"/>
</dbReference>
<dbReference type="SUPFAM" id="SSF48403">
    <property type="entry name" value="Ankyrin repeat"/>
    <property type="match status" value="1"/>
</dbReference>
<dbReference type="AlphaFoldDB" id="A0A820B2G7"/>
<dbReference type="PROSITE" id="PS51996">
    <property type="entry name" value="TR_MART"/>
    <property type="match status" value="1"/>
</dbReference>
<evidence type="ECO:0000256" key="5">
    <source>
        <dbReference type="ARBA" id="ARBA00022737"/>
    </source>
</evidence>
<dbReference type="EC" id="2.4.2.31" evidence="9"/>
<evidence type="ECO:0000313" key="10">
    <source>
        <dbReference type="EMBL" id="CAF1159414.1"/>
    </source>
</evidence>
<evidence type="ECO:0000256" key="1">
    <source>
        <dbReference type="ARBA" id="ARBA00009558"/>
    </source>
</evidence>
<protein>
    <recommendedName>
        <fullName evidence="9">NAD(P)(+)--arginine ADP-ribosyltransferase</fullName>
        <ecNumber evidence="9">2.4.2.31</ecNumber>
    </recommendedName>
    <alternativeName>
        <fullName evidence="9">Mono(ADP-ribosyl)transferase</fullName>
    </alternativeName>
</protein>
<evidence type="ECO:0000256" key="8">
    <source>
        <dbReference type="PROSITE-ProRule" id="PRU00023"/>
    </source>
</evidence>
<evidence type="ECO:0000256" key="9">
    <source>
        <dbReference type="RuleBase" id="RU361228"/>
    </source>
</evidence>
<dbReference type="PANTHER" id="PTHR24171:SF8">
    <property type="entry name" value="BRCA1-ASSOCIATED RING DOMAIN PROTEIN 1"/>
    <property type="match status" value="1"/>
</dbReference>
<dbReference type="EMBL" id="CAJNOT010001180">
    <property type="protein sequence ID" value="CAF1159414.1"/>
    <property type="molecule type" value="Genomic_DNA"/>
</dbReference>
<evidence type="ECO:0000313" key="12">
    <source>
        <dbReference type="Proteomes" id="UP000663836"/>
    </source>
</evidence>
<dbReference type="Gene3D" id="3.90.176.10">
    <property type="entry name" value="Toxin ADP-ribosyltransferase, Chain A, domain 1"/>
    <property type="match status" value="1"/>
</dbReference>
<dbReference type="PROSITE" id="PS50297">
    <property type="entry name" value="ANK_REP_REGION"/>
    <property type="match status" value="1"/>
</dbReference>
<dbReference type="SUPFAM" id="SSF56399">
    <property type="entry name" value="ADP-ribosylation"/>
    <property type="match status" value="1"/>
</dbReference>
<dbReference type="InterPro" id="IPR036770">
    <property type="entry name" value="Ankyrin_rpt-contain_sf"/>
</dbReference>